<comment type="caution">
    <text evidence="4">The sequence shown here is derived from an EMBL/GenBank/DDBJ whole genome shotgun (WGS) entry which is preliminary data.</text>
</comment>
<sequence length="326" mass="33013">MARSIFIALGLAALISPGLCAHDVLRSRHNNLERKPLDDSQLISGLFNRADACTTCGIGGVCCANNKCCGVAQRCCSGGGCCQISESCATVDGIKGCCPVGATCTVPGHSSTPTPTAPHSAISSVPTPTASSQQDVVVDMSGSGLSWSGSWVATTSSCDSSGTSRTVSSDGVTEAEFSSLSYSFYGSAIYIKTSSYNANYLITLDGNATNYGVAPARVTPPLNCTYGWWLDNLDSTYHYLSISVSSGGASTAAAVEPFTFELHNFVIAKNATSTSSSSSRTGTSSAQATGGAGSGSGSADTGGTSTAGISSVVVGLIFGLWTVLLL</sequence>
<accession>A0AAD7EYR6</accession>
<organism evidence="4 5">
    <name type="scientific">Mycena albidolilacea</name>
    <dbReference type="NCBI Taxonomy" id="1033008"/>
    <lineage>
        <taxon>Eukaryota</taxon>
        <taxon>Fungi</taxon>
        <taxon>Dikarya</taxon>
        <taxon>Basidiomycota</taxon>
        <taxon>Agaricomycotina</taxon>
        <taxon>Agaricomycetes</taxon>
        <taxon>Agaricomycetidae</taxon>
        <taxon>Agaricales</taxon>
        <taxon>Marasmiineae</taxon>
        <taxon>Mycenaceae</taxon>
        <taxon>Mycena</taxon>
    </lineage>
</organism>
<proteinExistence type="predicted"/>
<feature type="region of interest" description="Disordered" evidence="1">
    <location>
        <begin position="273"/>
        <end position="300"/>
    </location>
</feature>
<feature type="chain" id="PRO_5042121394" description="GPI anchored protein" evidence="3">
    <location>
        <begin position="21"/>
        <end position="326"/>
    </location>
</feature>
<feature type="compositionally biased region" description="Low complexity" evidence="1">
    <location>
        <begin position="273"/>
        <end position="289"/>
    </location>
</feature>
<keyword evidence="5" id="KW-1185">Reference proteome</keyword>
<keyword evidence="2" id="KW-1133">Transmembrane helix</keyword>
<evidence type="ECO:0000256" key="2">
    <source>
        <dbReference type="SAM" id="Phobius"/>
    </source>
</evidence>
<reference evidence="4" key="1">
    <citation type="submission" date="2023-03" db="EMBL/GenBank/DDBJ databases">
        <title>Massive genome expansion in bonnet fungi (Mycena s.s.) driven by repeated elements and novel gene families across ecological guilds.</title>
        <authorList>
            <consortium name="Lawrence Berkeley National Laboratory"/>
            <person name="Harder C.B."/>
            <person name="Miyauchi S."/>
            <person name="Viragh M."/>
            <person name="Kuo A."/>
            <person name="Thoen E."/>
            <person name="Andreopoulos B."/>
            <person name="Lu D."/>
            <person name="Skrede I."/>
            <person name="Drula E."/>
            <person name="Henrissat B."/>
            <person name="Morin E."/>
            <person name="Kohler A."/>
            <person name="Barry K."/>
            <person name="LaButti K."/>
            <person name="Morin E."/>
            <person name="Salamov A."/>
            <person name="Lipzen A."/>
            <person name="Mereny Z."/>
            <person name="Hegedus B."/>
            <person name="Baldrian P."/>
            <person name="Stursova M."/>
            <person name="Weitz H."/>
            <person name="Taylor A."/>
            <person name="Grigoriev I.V."/>
            <person name="Nagy L.G."/>
            <person name="Martin F."/>
            <person name="Kauserud H."/>
        </authorList>
    </citation>
    <scope>NUCLEOTIDE SEQUENCE</scope>
    <source>
        <strain evidence="4">CBHHK002</strain>
    </source>
</reference>
<dbReference type="Proteomes" id="UP001218218">
    <property type="component" value="Unassembled WGS sequence"/>
</dbReference>
<feature type="signal peptide" evidence="3">
    <location>
        <begin position="1"/>
        <end position="20"/>
    </location>
</feature>
<gene>
    <name evidence="4" type="ORF">DFH08DRAFT_475660</name>
</gene>
<keyword evidence="3" id="KW-0732">Signal</keyword>
<dbReference type="EMBL" id="JARIHO010000008">
    <property type="protein sequence ID" value="KAJ7357151.1"/>
    <property type="molecule type" value="Genomic_DNA"/>
</dbReference>
<evidence type="ECO:0000313" key="5">
    <source>
        <dbReference type="Proteomes" id="UP001218218"/>
    </source>
</evidence>
<evidence type="ECO:0008006" key="6">
    <source>
        <dbReference type="Google" id="ProtNLM"/>
    </source>
</evidence>
<protein>
    <recommendedName>
        <fullName evidence="6">GPI anchored protein</fullName>
    </recommendedName>
</protein>
<evidence type="ECO:0000256" key="3">
    <source>
        <dbReference type="SAM" id="SignalP"/>
    </source>
</evidence>
<keyword evidence="2" id="KW-0812">Transmembrane</keyword>
<name>A0AAD7EYR6_9AGAR</name>
<evidence type="ECO:0000313" key="4">
    <source>
        <dbReference type="EMBL" id="KAJ7357151.1"/>
    </source>
</evidence>
<evidence type="ECO:0000256" key="1">
    <source>
        <dbReference type="SAM" id="MobiDB-lite"/>
    </source>
</evidence>
<keyword evidence="2" id="KW-0472">Membrane</keyword>
<dbReference type="AlphaFoldDB" id="A0AAD7EYR6"/>
<feature type="transmembrane region" description="Helical" evidence="2">
    <location>
        <begin position="307"/>
        <end position="325"/>
    </location>
</feature>